<dbReference type="RefSeq" id="WP_138640962.1">
    <property type="nucleotide sequence ID" value="NZ_JASWDG010000150.1"/>
</dbReference>
<sequence>MSVADLVVIEGDRHTTALLSGELDRASCSDVRPRLRALAHRPLVLDLSGLTFIDVDGLRMVHQCARVCEAEGAALALVGANPFTAKLFRLFGLGVPLCASEEEALWCLLPPTDDDIQDWLSG</sequence>
<dbReference type="Pfam" id="PF13466">
    <property type="entry name" value="STAS_2"/>
    <property type="match status" value="1"/>
</dbReference>
<evidence type="ECO:0000313" key="2">
    <source>
        <dbReference type="EMBL" id="TMR29171.1"/>
    </source>
</evidence>
<dbReference type="SUPFAM" id="SSF52091">
    <property type="entry name" value="SpoIIaa-like"/>
    <property type="match status" value="1"/>
</dbReference>
<gene>
    <name evidence="2" type="ORF">ETD96_36100</name>
</gene>
<dbReference type="OrthoDB" id="3480795at2"/>
<dbReference type="CDD" id="cd07043">
    <property type="entry name" value="STAS_anti-anti-sigma_factors"/>
    <property type="match status" value="1"/>
</dbReference>
<dbReference type="Gene3D" id="3.30.750.24">
    <property type="entry name" value="STAS domain"/>
    <property type="match status" value="1"/>
</dbReference>
<comment type="caution">
    <text evidence="2">The sequence shown here is derived from an EMBL/GenBank/DDBJ whole genome shotgun (WGS) entry which is preliminary data.</text>
</comment>
<dbReference type="InterPro" id="IPR058548">
    <property type="entry name" value="MlaB-like_STAS"/>
</dbReference>
<evidence type="ECO:0000259" key="1">
    <source>
        <dbReference type="PROSITE" id="PS50801"/>
    </source>
</evidence>
<organism evidence="2 3">
    <name type="scientific">Actinomadura geliboluensis</name>
    <dbReference type="NCBI Taxonomy" id="882440"/>
    <lineage>
        <taxon>Bacteria</taxon>
        <taxon>Bacillati</taxon>
        <taxon>Actinomycetota</taxon>
        <taxon>Actinomycetes</taxon>
        <taxon>Streptosporangiales</taxon>
        <taxon>Thermomonosporaceae</taxon>
        <taxon>Actinomadura</taxon>
    </lineage>
</organism>
<dbReference type="EMBL" id="VCKZ01000394">
    <property type="protein sequence ID" value="TMR29171.1"/>
    <property type="molecule type" value="Genomic_DNA"/>
</dbReference>
<dbReference type="AlphaFoldDB" id="A0A5S4G9P1"/>
<dbReference type="InterPro" id="IPR002645">
    <property type="entry name" value="STAS_dom"/>
</dbReference>
<proteinExistence type="predicted"/>
<reference evidence="2 3" key="1">
    <citation type="submission" date="2019-05" db="EMBL/GenBank/DDBJ databases">
        <title>Draft genome sequence of Actinomadura geliboluensis A8036.</title>
        <authorList>
            <person name="Saricaoglu S."/>
            <person name="Isik K."/>
        </authorList>
    </citation>
    <scope>NUCLEOTIDE SEQUENCE [LARGE SCALE GENOMIC DNA]</scope>
    <source>
        <strain evidence="2 3">A8036</strain>
    </source>
</reference>
<dbReference type="Proteomes" id="UP000305238">
    <property type="component" value="Unassembled WGS sequence"/>
</dbReference>
<dbReference type="InterPro" id="IPR036513">
    <property type="entry name" value="STAS_dom_sf"/>
</dbReference>
<dbReference type="PROSITE" id="PS50801">
    <property type="entry name" value="STAS"/>
    <property type="match status" value="1"/>
</dbReference>
<evidence type="ECO:0000313" key="3">
    <source>
        <dbReference type="Proteomes" id="UP000305238"/>
    </source>
</evidence>
<name>A0A5S4G9P1_9ACTN</name>
<protein>
    <submittedName>
        <fullName evidence="2">STAS domain-containing protein</fullName>
    </submittedName>
</protein>
<keyword evidence="3" id="KW-1185">Reference proteome</keyword>
<accession>A0A5S4G9P1</accession>
<feature type="domain" description="STAS" evidence="1">
    <location>
        <begin position="19"/>
        <end position="93"/>
    </location>
</feature>